<dbReference type="SMART" id="SM00220">
    <property type="entry name" value="S_TKc"/>
    <property type="match status" value="1"/>
</dbReference>
<dbReference type="InterPro" id="IPR017441">
    <property type="entry name" value="Protein_kinase_ATP_BS"/>
</dbReference>
<keyword evidence="3" id="KW-0418">Kinase</keyword>
<feature type="domain" description="Protein kinase" evidence="12">
    <location>
        <begin position="15"/>
        <end position="282"/>
    </location>
</feature>
<dbReference type="EC" id="2.7.12.2" evidence="7"/>
<feature type="binding site" evidence="11">
    <location>
        <position position="44"/>
    </location>
    <ligand>
        <name>ATP</name>
        <dbReference type="ChEBI" id="CHEBI:30616"/>
    </ligand>
</feature>
<evidence type="ECO:0000256" key="4">
    <source>
        <dbReference type="ARBA" id="ARBA00022840"/>
    </source>
</evidence>
<protein>
    <recommendedName>
        <fullName evidence="7">mitogen-activated protein kinase kinase</fullName>
        <ecNumber evidence="7">2.7.12.2</ecNumber>
    </recommendedName>
</protein>
<accession>A0ABR2K6B7</accession>
<comment type="catalytic activity">
    <reaction evidence="8">
        <text>L-seryl-[protein] + ATP = O-phospho-L-seryl-[protein] + ADP + H(+)</text>
        <dbReference type="Rhea" id="RHEA:17989"/>
        <dbReference type="Rhea" id="RHEA-COMP:9863"/>
        <dbReference type="Rhea" id="RHEA-COMP:11604"/>
        <dbReference type="ChEBI" id="CHEBI:15378"/>
        <dbReference type="ChEBI" id="CHEBI:29999"/>
        <dbReference type="ChEBI" id="CHEBI:30616"/>
        <dbReference type="ChEBI" id="CHEBI:83421"/>
        <dbReference type="ChEBI" id="CHEBI:456216"/>
        <dbReference type="EC" id="2.7.12.2"/>
    </reaction>
</comment>
<evidence type="ECO:0000256" key="1">
    <source>
        <dbReference type="ARBA" id="ARBA00022679"/>
    </source>
</evidence>
<dbReference type="InterPro" id="IPR011009">
    <property type="entry name" value="Kinase-like_dom_sf"/>
</dbReference>
<evidence type="ECO:0000256" key="11">
    <source>
        <dbReference type="PROSITE-ProRule" id="PRU10141"/>
    </source>
</evidence>
<dbReference type="Proteomes" id="UP001470230">
    <property type="component" value="Unassembled WGS sequence"/>
</dbReference>
<proteinExistence type="inferred from homology"/>
<keyword evidence="14" id="KW-1185">Reference proteome</keyword>
<evidence type="ECO:0000313" key="14">
    <source>
        <dbReference type="Proteomes" id="UP001470230"/>
    </source>
</evidence>
<dbReference type="PANTHER" id="PTHR48013:SF9">
    <property type="entry name" value="DUAL SPECIFICITY MITOGEN-ACTIVATED PROTEIN KINASE KINASE 5"/>
    <property type="match status" value="1"/>
</dbReference>
<evidence type="ECO:0000256" key="5">
    <source>
        <dbReference type="ARBA" id="ARBA00023170"/>
    </source>
</evidence>
<sequence>MIADLNNLHFDLSKFTKIRELGRGRGGIVYLVENVDDGSLYALKEMYADECQSSITYVNREINVMIRLNHPSIVKFYGYLIDSEEEKVYILMQYAPNSSLLKTLTKARNGEHIPYYDNTAKQKILIGIARGMMHLHKNRLLHRDLKPDNIMLDGNFNPLIGDFGLSRDANDDENGYTQGVGTPIYNAPEKLETNEYGQSSDVYSFGIIMYEIVTNLFPFSELLGKIGGNVLKFSLAIIEKRERPKFPKNLDIPVEMKELIEQCWDANPDKRPSFEEIFHKLAYDSDELMSFKNLFENEKHKYYLNGIRQEEILSYVKELLDRENIEQYLIKQSITQLKEQVSSIKQDSEIVIGQIRTEIESIKNDVLSLQSNNQAPNELSKPTQLTTKAIDYNEGKYFEGILKYLTRLTGSNIHDNKKIRITTNSMHGDDYHYFFKNKNYYHPKNIVDYDQDNEYKSNDAGAAIICFDFKDKFIQLSKYAIQTTMNNNSTAHLKNWVIEVSKDGTDWFEIDRRRNDESLKGPGKSNVFSIQSPSDKFYRYIRLRQIGTSHCNSDNCNIFSICRMDFFGHIKEPQ</sequence>
<dbReference type="InterPro" id="IPR008271">
    <property type="entry name" value="Ser/Thr_kinase_AS"/>
</dbReference>
<dbReference type="PROSITE" id="PS00107">
    <property type="entry name" value="PROTEIN_KINASE_ATP"/>
    <property type="match status" value="1"/>
</dbReference>
<dbReference type="PROSITE" id="PS50011">
    <property type="entry name" value="PROTEIN_KINASE_DOM"/>
    <property type="match status" value="1"/>
</dbReference>
<keyword evidence="5" id="KW-0675">Receptor</keyword>
<evidence type="ECO:0000256" key="3">
    <source>
        <dbReference type="ARBA" id="ARBA00022777"/>
    </source>
</evidence>
<evidence type="ECO:0000259" key="12">
    <source>
        <dbReference type="PROSITE" id="PS50011"/>
    </source>
</evidence>
<dbReference type="Pfam" id="PF00069">
    <property type="entry name" value="Pkinase"/>
    <property type="match status" value="1"/>
</dbReference>
<dbReference type="SUPFAM" id="SSF56112">
    <property type="entry name" value="Protein kinase-like (PK-like)"/>
    <property type="match status" value="1"/>
</dbReference>
<dbReference type="InterPro" id="IPR008979">
    <property type="entry name" value="Galactose-bd-like_sf"/>
</dbReference>
<name>A0ABR2K6B7_9EUKA</name>
<reference evidence="13 14" key="1">
    <citation type="submission" date="2024-04" db="EMBL/GenBank/DDBJ databases">
        <title>Tritrichomonas musculus Genome.</title>
        <authorList>
            <person name="Alves-Ferreira E."/>
            <person name="Grigg M."/>
            <person name="Lorenzi H."/>
            <person name="Galac M."/>
        </authorList>
    </citation>
    <scope>NUCLEOTIDE SEQUENCE [LARGE SCALE GENOMIC DNA]</scope>
    <source>
        <strain evidence="13 14">EAF2021</strain>
    </source>
</reference>
<evidence type="ECO:0000256" key="9">
    <source>
        <dbReference type="ARBA" id="ARBA00049299"/>
    </source>
</evidence>
<dbReference type="Gene3D" id="1.10.510.10">
    <property type="entry name" value="Transferase(Phosphotransferase) domain 1"/>
    <property type="match status" value="1"/>
</dbReference>
<keyword evidence="2 11" id="KW-0547">Nucleotide-binding</keyword>
<dbReference type="InterPro" id="IPR000719">
    <property type="entry name" value="Prot_kinase_dom"/>
</dbReference>
<dbReference type="SUPFAM" id="SSF49785">
    <property type="entry name" value="Galactose-binding domain-like"/>
    <property type="match status" value="1"/>
</dbReference>
<evidence type="ECO:0000256" key="8">
    <source>
        <dbReference type="ARBA" id="ARBA00049014"/>
    </source>
</evidence>
<comment type="catalytic activity">
    <reaction evidence="9">
        <text>L-threonyl-[protein] + ATP = O-phospho-L-threonyl-[protein] + ADP + H(+)</text>
        <dbReference type="Rhea" id="RHEA:46608"/>
        <dbReference type="Rhea" id="RHEA-COMP:11060"/>
        <dbReference type="Rhea" id="RHEA-COMP:11605"/>
        <dbReference type="ChEBI" id="CHEBI:15378"/>
        <dbReference type="ChEBI" id="CHEBI:30013"/>
        <dbReference type="ChEBI" id="CHEBI:30616"/>
        <dbReference type="ChEBI" id="CHEBI:61977"/>
        <dbReference type="ChEBI" id="CHEBI:456216"/>
        <dbReference type="EC" id="2.7.12.2"/>
    </reaction>
</comment>
<evidence type="ECO:0000256" key="2">
    <source>
        <dbReference type="ARBA" id="ARBA00022741"/>
    </source>
</evidence>
<evidence type="ECO:0000256" key="10">
    <source>
        <dbReference type="ARBA" id="ARBA00051693"/>
    </source>
</evidence>
<comment type="caution">
    <text evidence="13">The sequence shown here is derived from an EMBL/GenBank/DDBJ whole genome shotgun (WGS) entry which is preliminary data.</text>
</comment>
<dbReference type="PROSITE" id="PS00108">
    <property type="entry name" value="PROTEIN_KINASE_ST"/>
    <property type="match status" value="1"/>
</dbReference>
<comment type="catalytic activity">
    <reaction evidence="10">
        <text>L-tyrosyl-[protein] + ATP = O-phospho-L-tyrosyl-[protein] + ADP + H(+)</text>
        <dbReference type="Rhea" id="RHEA:10596"/>
        <dbReference type="Rhea" id="RHEA-COMP:10136"/>
        <dbReference type="Rhea" id="RHEA-COMP:20101"/>
        <dbReference type="ChEBI" id="CHEBI:15378"/>
        <dbReference type="ChEBI" id="CHEBI:30616"/>
        <dbReference type="ChEBI" id="CHEBI:46858"/>
        <dbReference type="ChEBI" id="CHEBI:61978"/>
        <dbReference type="ChEBI" id="CHEBI:456216"/>
        <dbReference type="EC" id="2.7.12.2"/>
    </reaction>
</comment>
<organism evidence="13 14">
    <name type="scientific">Tritrichomonas musculus</name>
    <dbReference type="NCBI Taxonomy" id="1915356"/>
    <lineage>
        <taxon>Eukaryota</taxon>
        <taxon>Metamonada</taxon>
        <taxon>Parabasalia</taxon>
        <taxon>Tritrichomonadida</taxon>
        <taxon>Tritrichomonadidae</taxon>
        <taxon>Tritrichomonas</taxon>
    </lineage>
</organism>
<evidence type="ECO:0000313" key="13">
    <source>
        <dbReference type="EMBL" id="KAK8886452.1"/>
    </source>
</evidence>
<keyword evidence="1" id="KW-0808">Transferase</keyword>
<evidence type="ECO:0000256" key="7">
    <source>
        <dbReference type="ARBA" id="ARBA00038999"/>
    </source>
</evidence>
<comment type="similarity">
    <text evidence="6">Belongs to the protein kinase superfamily. STE Ser/Thr protein kinase family. MAP kinase kinase subfamily.</text>
</comment>
<gene>
    <name evidence="13" type="ORF">M9Y10_041915</name>
</gene>
<dbReference type="PANTHER" id="PTHR48013">
    <property type="entry name" value="DUAL SPECIFICITY MITOGEN-ACTIVATED PROTEIN KINASE KINASE 5-RELATED"/>
    <property type="match status" value="1"/>
</dbReference>
<dbReference type="Gene3D" id="2.60.120.260">
    <property type="entry name" value="Galactose-binding domain-like"/>
    <property type="match status" value="1"/>
</dbReference>
<keyword evidence="4 11" id="KW-0067">ATP-binding</keyword>
<evidence type="ECO:0000256" key="6">
    <source>
        <dbReference type="ARBA" id="ARBA00038035"/>
    </source>
</evidence>
<dbReference type="EMBL" id="JAPFFF010000007">
    <property type="protein sequence ID" value="KAK8886452.1"/>
    <property type="molecule type" value="Genomic_DNA"/>
</dbReference>